<dbReference type="SUPFAM" id="SSF54593">
    <property type="entry name" value="Glyoxalase/Bleomycin resistance protein/Dihydroxybiphenyl dioxygenase"/>
    <property type="match status" value="1"/>
</dbReference>
<gene>
    <name evidence="1" type="ORF">UFOPK3931_03288</name>
</gene>
<reference evidence="1" key="1">
    <citation type="submission" date="2020-05" db="EMBL/GenBank/DDBJ databases">
        <authorList>
            <person name="Chiriac C."/>
            <person name="Salcher M."/>
            <person name="Ghai R."/>
            <person name="Kavagutti S V."/>
        </authorList>
    </citation>
    <scope>NUCLEOTIDE SEQUENCE</scope>
</reference>
<organism evidence="1">
    <name type="scientific">freshwater metagenome</name>
    <dbReference type="NCBI Taxonomy" id="449393"/>
    <lineage>
        <taxon>unclassified sequences</taxon>
        <taxon>metagenomes</taxon>
        <taxon>ecological metagenomes</taxon>
    </lineage>
</organism>
<protein>
    <submittedName>
        <fullName evidence="1">Unannotated protein</fullName>
    </submittedName>
</protein>
<dbReference type="AlphaFoldDB" id="A0A6J7QZX1"/>
<proteinExistence type="predicted"/>
<evidence type="ECO:0000313" key="1">
    <source>
        <dbReference type="EMBL" id="CAB5019872.1"/>
    </source>
</evidence>
<dbReference type="EMBL" id="CAFBOL010000159">
    <property type="protein sequence ID" value="CAB5019872.1"/>
    <property type="molecule type" value="Genomic_DNA"/>
</dbReference>
<name>A0A6J7QZX1_9ZZZZ</name>
<dbReference type="InterPro" id="IPR029068">
    <property type="entry name" value="Glyas_Bleomycin-R_OHBP_Dase"/>
</dbReference>
<accession>A0A6J7QZX1</accession>
<sequence length="67" mass="7843">MLVGDHDNEDDILDRAERHGAKILWRHHYWKEFNGFSGAFEDPWGNSIIMWSKGGDNPEIKDGYTHE</sequence>